<dbReference type="Proteomes" id="UP000054538">
    <property type="component" value="Unassembled WGS sequence"/>
</dbReference>
<reference evidence="2 3" key="1">
    <citation type="submission" date="2014-04" db="EMBL/GenBank/DDBJ databases">
        <authorList>
            <consortium name="DOE Joint Genome Institute"/>
            <person name="Kuo A."/>
            <person name="Kohler A."/>
            <person name="Jargeat P."/>
            <person name="Nagy L.G."/>
            <person name="Floudas D."/>
            <person name="Copeland A."/>
            <person name="Barry K.W."/>
            <person name="Cichocki N."/>
            <person name="Veneault-Fourrey C."/>
            <person name="LaButti K."/>
            <person name="Lindquist E.A."/>
            <person name="Lipzen A."/>
            <person name="Lundell T."/>
            <person name="Morin E."/>
            <person name="Murat C."/>
            <person name="Sun H."/>
            <person name="Tunlid A."/>
            <person name="Henrissat B."/>
            <person name="Grigoriev I.V."/>
            <person name="Hibbett D.S."/>
            <person name="Martin F."/>
            <person name="Nordberg H.P."/>
            <person name="Cantor M.N."/>
            <person name="Hua S.X."/>
        </authorList>
    </citation>
    <scope>NUCLEOTIDE SEQUENCE [LARGE SCALE GENOMIC DNA]</scope>
    <source>
        <strain evidence="2 3">Ve08.2h10</strain>
    </source>
</reference>
<proteinExistence type="predicted"/>
<sequence length="172" mass="19645">MAAHCPLNSHFQLAVMHLLPSRFQGFSGLCAFLASLSCISWVWQARTPGLSSRVKQPRLEHQHLGFQLYIAASSTRIYFVVWMRTMSNLSSFWHTPYCTLCVLGRFLAFAVSFFFSPLLSDVVSVMRMMCLLTWITTRLIISVTYLVIRHLDGLASPQPPCPPRFLRLCLCR</sequence>
<feature type="transmembrane region" description="Helical" evidence="1">
    <location>
        <begin position="128"/>
        <end position="148"/>
    </location>
</feature>
<accession>A0A0D0DV84</accession>
<feature type="transmembrane region" description="Helical" evidence="1">
    <location>
        <begin position="23"/>
        <end position="43"/>
    </location>
</feature>
<evidence type="ECO:0000313" key="2">
    <source>
        <dbReference type="EMBL" id="KIK93326.1"/>
    </source>
</evidence>
<evidence type="ECO:0000256" key="1">
    <source>
        <dbReference type="SAM" id="Phobius"/>
    </source>
</evidence>
<dbReference type="EMBL" id="KN825194">
    <property type="protein sequence ID" value="KIK93326.1"/>
    <property type="molecule type" value="Genomic_DNA"/>
</dbReference>
<dbReference type="HOGENOM" id="CLU_1555749_0_0_1"/>
<keyword evidence="1" id="KW-0472">Membrane</keyword>
<keyword evidence="3" id="KW-1185">Reference proteome</keyword>
<dbReference type="OrthoDB" id="10460563at2759"/>
<gene>
    <name evidence="2" type="ORF">PAXRUDRAFT_520870</name>
</gene>
<dbReference type="InParanoid" id="A0A0D0DV84"/>
<keyword evidence="1" id="KW-1133">Transmembrane helix</keyword>
<protein>
    <submittedName>
        <fullName evidence="2">Uncharacterized protein</fullName>
    </submittedName>
</protein>
<dbReference type="AlphaFoldDB" id="A0A0D0DV84"/>
<name>A0A0D0DV84_9AGAM</name>
<keyword evidence="1" id="KW-0812">Transmembrane</keyword>
<reference evidence="3" key="2">
    <citation type="submission" date="2015-01" db="EMBL/GenBank/DDBJ databases">
        <title>Evolutionary Origins and Diversification of the Mycorrhizal Mutualists.</title>
        <authorList>
            <consortium name="DOE Joint Genome Institute"/>
            <consortium name="Mycorrhizal Genomics Consortium"/>
            <person name="Kohler A."/>
            <person name="Kuo A."/>
            <person name="Nagy L.G."/>
            <person name="Floudas D."/>
            <person name="Copeland A."/>
            <person name="Barry K.W."/>
            <person name="Cichocki N."/>
            <person name="Veneault-Fourrey C."/>
            <person name="LaButti K."/>
            <person name="Lindquist E.A."/>
            <person name="Lipzen A."/>
            <person name="Lundell T."/>
            <person name="Morin E."/>
            <person name="Murat C."/>
            <person name="Riley R."/>
            <person name="Ohm R."/>
            <person name="Sun H."/>
            <person name="Tunlid A."/>
            <person name="Henrissat B."/>
            <person name="Grigoriev I.V."/>
            <person name="Hibbett D.S."/>
            <person name="Martin F."/>
        </authorList>
    </citation>
    <scope>NUCLEOTIDE SEQUENCE [LARGE SCALE GENOMIC DNA]</scope>
    <source>
        <strain evidence="3">Ve08.2h10</strain>
    </source>
</reference>
<feature type="transmembrane region" description="Helical" evidence="1">
    <location>
        <begin position="94"/>
        <end position="116"/>
    </location>
</feature>
<evidence type="ECO:0000313" key="3">
    <source>
        <dbReference type="Proteomes" id="UP000054538"/>
    </source>
</evidence>
<organism evidence="2 3">
    <name type="scientific">Paxillus rubicundulus Ve08.2h10</name>
    <dbReference type="NCBI Taxonomy" id="930991"/>
    <lineage>
        <taxon>Eukaryota</taxon>
        <taxon>Fungi</taxon>
        <taxon>Dikarya</taxon>
        <taxon>Basidiomycota</taxon>
        <taxon>Agaricomycotina</taxon>
        <taxon>Agaricomycetes</taxon>
        <taxon>Agaricomycetidae</taxon>
        <taxon>Boletales</taxon>
        <taxon>Paxilineae</taxon>
        <taxon>Paxillaceae</taxon>
        <taxon>Paxillus</taxon>
    </lineage>
</organism>
<feature type="transmembrane region" description="Helical" evidence="1">
    <location>
        <begin position="64"/>
        <end position="82"/>
    </location>
</feature>